<gene>
    <name evidence="1" type="ORF">MEDL_49980</name>
</gene>
<dbReference type="Proteomes" id="UP000683360">
    <property type="component" value="Unassembled WGS sequence"/>
</dbReference>
<evidence type="ECO:0000313" key="2">
    <source>
        <dbReference type="Proteomes" id="UP000683360"/>
    </source>
</evidence>
<dbReference type="AlphaFoldDB" id="A0A8S3U224"/>
<name>A0A8S3U224_MYTED</name>
<accession>A0A8S3U224</accession>
<proteinExistence type="predicted"/>
<keyword evidence="2" id="KW-1185">Reference proteome</keyword>
<reference evidence="1" key="1">
    <citation type="submission" date="2021-03" db="EMBL/GenBank/DDBJ databases">
        <authorList>
            <person name="Bekaert M."/>
        </authorList>
    </citation>
    <scope>NUCLEOTIDE SEQUENCE</scope>
</reference>
<protein>
    <submittedName>
        <fullName evidence="1">Uncharacterized protein</fullName>
    </submittedName>
</protein>
<comment type="caution">
    <text evidence="1">The sequence shown here is derived from an EMBL/GenBank/DDBJ whole genome shotgun (WGS) entry which is preliminary data.</text>
</comment>
<evidence type="ECO:0000313" key="1">
    <source>
        <dbReference type="EMBL" id="CAG2237528.1"/>
    </source>
</evidence>
<organism evidence="1 2">
    <name type="scientific">Mytilus edulis</name>
    <name type="common">Blue mussel</name>
    <dbReference type="NCBI Taxonomy" id="6550"/>
    <lineage>
        <taxon>Eukaryota</taxon>
        <taxon>Metazoa</taxon>
        <taxon>Spiralia</taxon>
        <taxon>Lophotrochozoa</taxon>
        <taxon>Mollusca</taxon>
        <taxon>Bivalvia</taxon>
        <taxon>Autobranchia</taxon>
        <taxon>Pteriomorphia</taxon>
        <taxon>Mytilida</taxon>
        <taxon>Mytiloidea</taxon>
        <taxon>Mytilidae</taxon>
        <taxon>Mytilinae</taxon>
        <taxon>Mytilus</taxon>
    </lineage>
</organism>
<sequence>MNKNGRAGSVMSNRERQMSMLNHSWLQQHPTWLFNQEYSGVFEPLPNHLGARLMFYLHCVYRVLDIRDADSIEDLIDYEHHIKLSSQDIDKLIILAIALSPDRLANRCFFENDEKCGVLINEFYHKHELSNEIKIPDFVQIGVDQRSVYNIMCFKHQFLQDNYYAPLSFYKTRIRQISEAISMCRSKNDTSKSRQKNDDINACFCSIL</sequence>
<dbReference type="EMBL" id="CAJPWZ010002390">
    <property type="protein sequence ID" value="CAG2237528.1"/>
    <property type="molecule type" value="Genomic_DNA"/>
</dbReference>